<dbReference type="EMBL" id="CM000143">
    <property type="protein sequence ID" value="EAZ37599.1"/>
    <property type="molecule type" value="Genomic_DNA"/>
</dbReference>
<accession>A3BDG0</accession>
<name>A3BDG0_ORYSJ</name>
<gene>
    <name evidence="2" type="ORF">OsJ_21931</name>
</gene>
<reference evidence="2" key="2">
    <citation type="submission" date="2008-12" db="EMBL/GenBank/DDBJ databases">
        <title>Improved gene annotation of the rice (Oryza sativa) genomes.</title>
        <authorList>
            <person name="Wang J."/>
            <person name="Li R."/>
            <person name="Fan W."/>
            <person name="Huang Q."/>
            <person name="Zhang J."/>
            <person name="Zhou Y."/>
            <person name="Hu Y."/>
            <person name="Zi S."/>
            <person name="Li J."/>
            <person name="Ni P."/>
            <person name="Zheng H."/>
            <person name="Zhang Y."/>
            <person name="Zhao M."/>
            <person name="Hao Q."/>
            <person name="McDermott J."/>
            <person name="Samudrala R."/>
            <person name="Kristiansen K."/>
            <person name="Wong G.K.-S."/>
        </authorList>
    </citation>
    <scope>NUCLEOTIDE SEQUENCE</scope>
</reference>
<evidence type="ECO:0000256" key="1">
    <source>
        <dbReference type="SAM" id="MobiDB-lite"/>
    </source>
</evidence>
<feature type="compositionally biased region" description="Basic and acidic residues" evidence="1">
    <location>
        <begin position="146"/>
        <end position="165"/>
    </location>
</feature>
<proteinExistence type="predicted"/>
<dbReference type="AlphaFoldDB" id="A3BDG0"/>
<dbReference type="Proteomes" id="UP000007752">
    <property type="component" value="Chromosome 6"/>
</dbReference>
<sequence length="189" mass="19957">MGFVSECMMNPDEPPRCQVPDWSPADELHDEFCSTTHLSRDSPAAPPPARNSIAAAHPCDAEGIGGDRRCRGRRGGYLATGAPRAAGIGGAERQRRPGDGRTSCSGEAEDRGGRAGGGDRWQTCDAEDGAAADTERSTDGGGAGAEFRRRAEVQVWWESDREGGRAGRPLIEGGGGGIDLNRSDFTRMI</sequence>
<protein>
    <submittedName>
        <fullName evidence="2">Uncharacterized protein</fullName>
    </submittedName>
</protein>
<reference evidence="2" key="1">
    <citation type="journal article" date="2005" name="PLoS Biol.">
        <title>The genomes of Oryza sativa: a history of duplications.</title>
        <authorList>
            <person name="Yu J."/>
            <person name="Wang J."/>
            <person name="Lin W."/>
            <person name="Li S."/>
            <person name="Li H."/>
            <person name="Zhou J."/>
            <person name="Ni P."/>
            <person name="Dong W."/>
            <person name="Hu S."/>
            <person name="Zeng C."/>
            <person name="Zhang J."/>
            <person name="Zhang Y."/>
            <person name="Li R."/>
            <person name="Xu Z."/>
            <person name="Li S."/>
            <person name="Li X."/>
            <person name="Zheng H."/>
            <person name="Cong L."/>
            <person name="Lin L."/>
            <person name="Yin J."/>
            <person name="Geng J."/>
            <person name="Li G."/>
            <person name="Shi J."/>
            <person name="Liu J."/>
            <person name="Lv H."/>
            <person name="Li J."/>
            <person name="Wang J."/>
            <person name="Deng Y."/>
            <person name="Ran L."/>
            <person name="Shi X."/>
            <person name="Wang X."/>
            <person name="Wu Q."/>
            <person name="Li C."/>
            <person name="Ren X."/>
            <person name="Wang J."/>
            <person name="Wang X."/>
            <person name="Li D."/>
            <person name="Liu D."/>
            <person name="Zhang X."/>
            <person name="Ji Z."/>
            <person name="Zhao W."/>
            <person name="Sun Y."/>
            <person name="Zhang Z."/>
            <person name="Bao J."/>
            <person name="Han Y."/>
            <person name="Dong L."/>
            <person name="Ji J."/>
            <person name="Chen P."/>
            <person name="Wu S."/>
            <person name="Liu J."/>
            <person name="Xiao Y."/>
            <person name="Bu D."/>
            <person name="Tan J."/>
            <person name="Yang L."/>
            <person name="Ye C."/>
            <person name="Zhang J."/>
            <person name="Xu J."/>
            <person name="Zhou Y."/>
            <person name="Yu Y."/>
            <person name="Zhang B."/>
            <person name="Zhuang S."/>
            <person name="Wei H."/>
            <person name="Liu B."/>
            <person name="Lei M."/>
            <person name="Yu H."/>
            <person name="Li Y."/>
            <person name="Xu H."/>
            <person name="Wei S."/>
            <person name="He X."/>
            <person name="Fang L."/>
            <person name="Zhang Z."/>
            <person name="Zhang Y."/>
            <person name="Huang X."/>
            <person name="Su Z."/>
            <person name="Tong W."/>
            <person name="Li J."/>
            <person name="Tong Z."/>
            <person name="Li S."/>
            <person name="Ye J."/>
            <person name="Wang L."/>
            <person name="Fang L."/>
            <person name="Lei T."/>
            <person name="Chen C."/>
            <person name="Chen H."/>
            <person name="Xu Z."/>
            <person name="Li H."/>
            <person name="Huang H."/>
            <person name="Zhang F."/>
            <person name="Xu H."/>
            <person name="Li N."/>
            <person name="Zhao C."/>
            <person name="Li S."/>
            <person name="Dong L."/>
            <person name="Huang Y."/>
            <person name="Li L."/>
            <person name="Xi Y."/>
            <person name="Qi Q."/>
            <person name="Li W."/>
            <person name="Zhang B."/>
            <person name="Hu W."/>
            <person name="Zhang Y."/>
            <person name="Tian X."/>
            <person name="Jiao Y."/>
            <person name="Liang X."/>
            <person name="Jin J."/>
            <person name="Gao L."/>
            <person name="Zheng W."/>
            <person name="Hao B."/>
            <person name="Liu S."/>
            <person name="Wang W."/>
            <person name="Yuan L."/>
            <person name="Cao M."/>
            <person name="McDermott J."/>
            <person name="Samudrala R."/>
            <person name="Wang J."/>
            <person name="Wong G.K."/>
            <person name="Yang H."/>
        </authorList>
    </citation>
    <scope>NUCLEOTIDE SEQUENCE [LARGE SCALE GENOMIC DNA]</scope>
</reference>
<evidence type="ECO:0000313" key="2">
    <source>
        <dbReference type="EMBL" id="EAZ37599.1"/>
    </source>
</evidence>
<organism evidence="2">
    <name type="scientific">Oryza sativa subsp. japonica</name>
    <name type="common">Rice</name>
    <dbReference type="NCBI Taxonomy" id="39947"/>
    <lineage>
        <taxon>Eukaryota</taxon>
        <taxon>Viridiplantae</taxon>
        <taxon>Streptophyta</taxon>
        <taxon>Embryophyta</taxon>
        <taxon>Tracheophyta</taxon>
        <taxon>Spermatophyta</taxon>
        <taxon>Magnoliopsida</taxon>
        <taxon>Liliopsida</taxon>
        <taxon>Poales</taxon>
        <taxon>Poaceae</taxon>
        <taxon>BOP clade</taxon>
        <taxon>Oryzoideae</taxon>
        <taxon>Oryzeae</taxon>
        <taxon>Oryzinae</taxon>
        <taxon>Oryza</taxon>
        <taxon>Oryza sativa</taxon>
    </lineage>
</organism>
<feature type="region of interest" description="Disordered" evidence="1">
    <location>
        <begin position="21"/>
        <end position="189"/>
    </location>
</feature>